<evidence type="ECO:0000313" key="3">
    <source>
        <dbReference type="Proteomes" id="UP001212997"/>
    </source>
</evidence>
<comment type="caution">
    <text evidence="2">The sequence shown here is derived from an EMBL/GenBank/DDBJ whole genome shotgun (WGS) entry which is preliminary data.</text>
</comment>
<dbReference type="Gene3D" id="2.20.70.10">
    <property type="match status" value="1"/>
</dbReference>
<feature type="transmembrane region" description="Helical" evidence="1">
    <location>
        <begin position="419"/>
        <end position="437"/>
    </location>
</feature>
<feature type="transmembrane region" description="Helical" evidence="1">
    <location>
        <begin position="388"/>
        <end position="413"/>
    </location>
</feature>
<keyword evidence="1" id="KW-1133">Transmembrane helix</keyword>
<gene>
    <name evidence="2" type="ORF">NLI96_g803</name>
</gene>
<reference evidence="2" key="1">
    <citation type="submission" date="2022-07" db="EMBL/GenBank/DDBJ databases">
        <title>Genome Sequence of Physisporinus lineatus.</title>
        <authorList>
            <person name="Buettner E."/>
        </authorList>
    </citation>
    <scope>NUCLEOTIDE SEQUENCE</scope>
    <source>
        <strain evidence="2">VT162</strain>
    </source>
</reference>
<evidence type="ECO:0000313" key="2">
    <source>
        <dbReference type="EMBL" id="KAJ3491301.1"/>
    </source>
</evidence>
<evidence type="ECO:0000256" key="1">
    <source>
        <dbReference type="SAM" id="Phobius"/>
    </source>
</evidence>
<dbReference type="Proteomes" id="UP001212997">
    <property type="component" value="Unassembled WGS sequence"/>
</dbReference>
<keyword evidence="1" id="KW-0812">Transmembrane</keyword>
<sequence>MCFSPTTPLLTNKYNQIQRVSRSHRDIVIAQHYLDDNKPAYLPPLWEEYVHPEGNRYYCRASQPRFVTDACLHSPKIQSQIQGAVTAFDRLVSDAKVTLTESTEVFLELEDDDCLYYIADHASRTVFWVHPTNTEDLSLRAVVSDSHLRIQLEELYWHHVEFFPCHPAICFSLKLEELTDALIQGRADGLMSTVSTFPYDASECAQFLELIKTVKDCDRVTSIETKWSFARLWTMILNTRFEIHYGEEHCRLSRDQGILELETSQEGAGHLYKVSSFLLWNAPKQYSSSLEKLWVDDIVYGVLWRQFITLCLKEWVIATFMSFLTIIINLLLPSPLMVPIVTLASISTFSGAMLTFKFHQSTLDSASQAAIFMTSACKEKTRFQTISVLFSLPKALLLWTLALSLVRFGAVFLTLDPRVLAICLFVLALVGSGYAVARGTQFLVSRLRSSRRCTPETTLLKV</sequence>
<accession>A0AAD5YNH9</accession>
<keyword evidence="3" id="KW-1185">Reference proteome</keyword>
<name>A0AAD5YNH9_9APHY</name>
<keyword evidence="1" id="KW-0472">Membrane</keyword>
<dbReference type="AlphaFoldDB" id="A0AAD5YNH9"/>
<proteinExistence type="predicted"/>
<evidence type="ECO:0008006" key="4">
    <source>
        <dbReference type="Google" id="ProtNLM"/>
    </source>
</evidence>
<dbReference type="EMBL" id="JANAWD010000014">
    <property type="protein sequence ID" value="KAJ3491301.1"/>
    <property type="molecule type" value="Genomic_DNA"/>
</dbReference>
<organism evidence="2 3">
    <name type="scientific">Meripilus lineatus</name>
    <dbReference type="NCBI Taxonomy" id="2056292"/>
    <lineage>
        <taxon>Eukaryota</taxon>
        <taxon>Fungi</taxon>
        <taxon>Dikarya</taxon>
        <taxon>Basidiomycota</taxon>
        <taxon>Agaricomycotina</taxon>
        <taxon>Agaricomycetes</taxon>
        <taxon>Polyporales</taxon>
        <taxon>Meripilaceae</taxon>
        <taxon>Meripilus</taxon>
    </lineage>
</organism>
<protein>
    <recommendedName>
        <fullName evidence="4">WW domain-containing protein</fullName>
    </recommendedName>
</protein>